<dbReference type="EMBL" id="QZFU01000033">
    <property type="protein sequence ID" value="RJO71426.1"/>
    <property type="molecule type" value="Genomic_DNA"/>
</dbReference>
<name>A0A3A4K9A3_9NOCA</name>
<dbReference type="Proteomes" id="UP000266677">
    <property type="component" value="Unassembled WGS sequence"/>
</dbReference>
<dbReference type="OrthoDB" id="4565830at2"/>
<evidence type="ECO:0000313" key="1">
    <source>
        <dbReference type="EMBL" id="RJO71426.1"/>
    </source>
</evidence>
<dbReference type="RefSeq" id="WP_120043538.1">
    <property type="nucleotide sequence ID" value="NZ_QZFU01000033.1"/>
</dbReference>
<sequence length="60" mass="7037">MSYREPTPREWHWHNTRCRGTGWLTPEHASQPAPCVVCKKHLRSGTATVYDCDPDTRTRR</sequence>
<accession>A0A3A4K9A3</accession>
<reference evidence="1 2" key="1">
    <citation type="submission" date="2018-09" db="EMBL/GenBank/DDBJ databases">
        <title>YIM PH21274 draft genome.</title>
        <authorList>
            <person name="Miao C."/>
        </authorList>
    </citation>
    <scope>NUCLEOTIDE SEQUENCE [LARGE SCALE GENOMIC DNA]</scope>
    <source>
        <strain evidence="1 2">YIM PH 21724</strain>
    </source>
</reference>
<comment type="caution">
    <text evidence="1">The sequence shown here is derived from an EMBL/GenBank/DDBJ whole genome shotgun (WGS) entry which is preliminary data.</text>
</comment>
<organism evidence="1 2">
    <name type="scientific">Nocardia panacis</name>
    <dbReference type="NCBI Taxonomy" id="2340916"/>
    <lineage>
        <taxon>Bacteria</taxon>
        <taxon>Bacillati</taxon>
        <taxon>Actinomycetota</taxon>
        <taxon>Actinomycetes</taxon>
        <taxon>Mycobacteriales</taxon>
        <taxon>Nocardiaceae</taxon>
        <taxon>Nocardia</taxon>
    </lineage>
</organism>
<keyword evidence="2" id="KW-1185">Reference proteome</keyword>
<proteinExistence type="predicted"/>
<dbReference type="AlphaFoldDB" id="A0A3A4K9A3"/>
<evidence type="ECO:0000313" key="2">
    <source>
        <dbReference type="Proteomes" id="UP000266677"/>
    </source>
</evidence>
<protein>
    <submittedName>
        <fullName evidence="1">Uncharacterized protein</fullName>
    </submittedName>
</protein>
<gene>
    <name evidence="1" type="ORF">D5S18_24970</name>
</gene>